<dbReference type="Proteomes" id="UP001360953">
    <property type="component" value="Unassembled WGS sequence"/>
</dbReference>
<feature type="signal peptide" evidence="2">
    <location>
        <begin position="1"/>
        <end position="22"/>
    </location>
</feature>
<evidence type="ECO:0000256" key="2">
    <source>
        <dbReference type="SAM" id="SignalP"/>
    </source>
</evidence>
<comment type="caution">
    <text evidence="3">The sequence shown here is derived from an EMBL/GenBank/DDBJ whole genome shotgun (WGS) entry which is preliminary data.</text>
</comment>
<evidence type="ECO:0000313" key="4">
    <source>
        <dbReference type="Proteomes" id="UP001360953"/>
    </source>
</evidence>
<evidence type="ECO:0000256" key="1">
    <source>
        <dbReference type="ARBA" id="ARBA00022801"/>
    </source>
</evidence>
<keyword evidence="1" id="KW-0378">Hydrolase</keyword>
<dbReference type="RefSeq" id="XP_066650623.1">
    <property type="nucleotide sequence ID" value="XM_066803455.1"/>
</dbReference>
<dbReference type="Gene3D" id="1.50.10.10">
    <property type="match status" value="1"/>
</dbReference>
<accession>A0ABR1L568</accession>
<dbReference type="PANTHER" id="PTHR33886:SF11">
    <property type="entry name" value="WALL GLYCOSYL HYDROLASE YTER, PUTATIVE (AFU_ORTHOLOGUE AFUA_2G14630)-RELATED"/>
    <property type="match status" value="1"/>
</dbReference>
<dbReference type="PANTHER" id="PTHR33886">
    <property type="entry name" value="UNSATURATED RHAMNOGALACTURONAN HYDROLASE (EUROFUNG)"/>
    <property type="match status" value="1"/>
</dbReference>
<reference evidence="3 4" key="1">
    <citation type="submission" date="2024-04" db="EMBL/GenBank/DDBJ databases">
        <title>Phyllosticta paracitricarpa is synonymous to the EU quarantine fungus P. citricarpa based on phylogenomic analyses.</title>
        <authorList>
            <consortium name="Lawrence Berkeley National Laboratory"/>
            <person name="Van ingen-buijs V.A."/>
            <person name="Van westerhoven A.C."/>
            <person name="Haridas S."/>
            <person name="Skiadas P."/>
            <person name="Martin F."/>
            <person name="Groenewald J.Z."/>
            <person name="Crous P.W."/>
            <person name="Seidl M.F."/>
        </authorList>
    </citation>
    <scope>NUCLEOTIDE SEQUENCE [LARGE SCALE GENOMIC DNA]</scope>
    <source>
        <strain evidence="3 4">CPC 17464</strain>
    </source>
</reference>
<evidence type="ECO:0000313" key="3">
    <source>
        <dbReference type="EMBL" id="KAK7530384.1"/>
    </source>
</evidence>
<dbReference type="SUPFAM" id="SSF48208">
    <property type="entry name" value="Six-hairpin glycosidases"/>
    <property type="match status" value="1"/>
</dbReference>
<dbReference type="InterPro" id="IPR010905">
    <property type="entry name" value="Glyco_hydro_88"/>
</dbReference>
<proteinExistence type="predicted"/>
<dbReference type="InterPro" id="IPR008928">
    <property type="entry name" value="6-hairpin_glycosidase_sf"/>
</dbReference>
<keyword evidence="2" id="KW-0732">Signal</keyword>
<dbReference type="Pfam" id="PF07470">
    <property type="entry name" value="Glyco_hydro_88"/>
    <property type="match status" value="1"/>
</dbReference>
<dbReference type="InterPro" id="IPR052043">
    <property type="entry name" value="PolySaccharide_Degr_Enz"/>
</dbReference>
<dbReference type="EMBL" id="JBBPEH010000014">
    <property type="protein sequence ID" value="KAK7530384.1"/>
    <property type="molecule type" value="Genomic_DNA"/>
</dbReference>
<feature type="chain" id="PRO_5046262301" evidence="2">
    <location>
        <begin position="23"/>
        <end position="427"/>
    </location>
</feature>
<sequence length="427" mass="47245">MSCFLALVRALVLSSLLTGTRASADTEKKYSVWMANSIISRGQGVLTGEGDSSALLQAGFTQKGFRRLLEQYSGDSSAGLIEGYVNKSVDSTISTVSVTTKLTNYPLDRLSNGNNLIDLFLETGDATYRQSFESLRESINLQPRNVESGLWYYTYKNWSYLDGMYSLAPFYSYYTGLFDQDNTTAIADIVLQLDLLWEHCYDNATGLLFHGYDESKTAVWANPETGASPHVWGRALGWYFMALVDTLELLPVERQSEEWTGLLDKFRTLACAVVQSADEASGAWWQLLDQPGREGNYIESSASAMFVYALLKGERLGFFESATLGTDSPNNDVEISTNASGDNEMEIVATSTSHAQVADKAYDYILHNFVVHNGNGTLSYNGTVGVCSLNSTASYEYYVQRPINYDSVLGSVAFILASLEHEIKDRE</sequence>
<keyword evidence="4" id="KW-1185">Reference proteome</keyword>
<dbReference type="InterPro" id="IPR012341">
    <property type="entry name" value="6hp_glycosidase-like_sf"/>
</dbReference>
<name>A0ABR1L568_9PEZI</name>
<gene>
    <name evidence="3" type="ORF">J3D65DRAFT_672152</name>
</gene>
<dbReference type="GeneID" id="92036361"/>
<organism evidence="3 4">
    <name type="scientific">Phyllosticta citribraziliensis</name>
    <dbReference type="NCBI Taxonomy" id="989973"/>
    <lineage>
        <taxon>Eukaryota</taxon>
        <taxon>Fungi</taxon>
        <taxon>Dikarya</taxon>
        <taxon>Ascomycota</taxon>
        <taxon>Pezizomycotina</taxon>
        <taxon>Dothideomycetes</taxon>
        <taxon>Dothideomycetes incertae sedis</taxon>
        <taxon>Botryosphaeriales</taxon>
        <taxon>Phyllostictaceae</taxon>
        <taxon>Phyllosticta</taxon>
    </lineage>
</organism>
<protein>
    <submittedName>
        <fullName evidence="3">Six-hairpin glycosidase-like protein</fullName>
    </submittedName>
</protein>